<dbReference type="EMBL" id="DPVV01000498">
    <property type="protein sequence ID" value="HCL03697.1"/>
    <property type="molecule type" value="Genomic_DNA"/>
</dbReference>
<dbReference type="Gene3D" id="1.10.8.10">
    <property type="entry name" value="DNA helicase RuvA subunit, C-terminal domain"/>
    <property type="match status" value="1"/>
</dbReference>
<dbReference type="HAMAP" id="MF_02126">
    <property type="entry name" value="RF_methyltr_PrmC"/>
    <property type="match status" value="1"/>
</dbReference>
<dbReference type="InterPro" id="IPR050320">
    <property type="entry name" value="N5-glutamine_MTase"/>
</dbReference>
<evidence type="ECO:0000259" key="7">
    <source>
        <dbReference type="Pfam" id="PF17827"/>
    </source>
</evidence>
<organism evidence="8 9">
    <name type="scientific">Lachnoclostridium phytofermentans</name>
    <dbReference type="NCBI Taxonomy" id="66219"/>
    <lineage>
        <taxon>Bacteria</taxon>
        <taxon>Bacillati</taxon>
        <taxon>Bacillota</taxon>
        <taxon>Clostridia</taxon>
        <taxon>Lachnospirales</taxon>
        <taxon>Lachnospiraceae</taxon>
    </lineage>
</organism>
<dbReference type="Proteomes" id="UP000262969">
    <property type="component" value="Unassembled WGS sequence"/>
</dbReference>
<accession>A0A3D2XAD7</accession>
<dbReference type="NCBIfam" id="TIGR03534">
    <property type="entry name" value="RF_mod_PrmC"/>
    <property type="match status" value="1"/>
</dbReference>
<dbReference type="NCBIfam" id="TIGR00536">
    <property type="entry name" value="hemK_fam"/>
    <property type="match status" value="1"/>
</dbReference>
<comment type="caution">
    <text evidence="5">Lacks conserved residue(s) required for the propagation of feature annotation.</text>
</comment>
<dbReference type="InterPro" id="IPR002052">
    <property type="entry name" value="DNA_methylase_N6_adenine_CS"/>
</dbReference>
<sequence length="282" mass="31600">MSKITYESALREGCALLQAISIQDAELDAWYLLEHVTGLRRIDYMIRAKEDMPIERYDHYQQLLKKRALHIPLQYLTGNQEFMGLSFRVNESVLIPRQDTERLVEEVLKVCKDKDILELCTGSGCIIVSLAKLGDIKKAVAVDISRDAIKVAEENAKANEALITYIQSDMFSNVSGTYDVIVSNPPYIESEVVEGLMPEVKDHEPRIALDGDADGLKFYRILAKGSGRFLNKNGKIYLEIGYNQAASVSELLSQNGFAQINVVKDYAGLDRVVSAVYEGEIK</sequence>
<comment type="similarity">
    <text evidence="5">Belongs to the protein N5-glutamine methyltransferase family. PrmC subfamily.</text>
</comment>
<keyword evidence="3 5" id="KW-0949">S-adenosyl-L-methionine</keyword>
<dbReference type="InterPro" id="IPR040758">
    <property type="entry name" value="PrmC_N"/>
</dbReference>
<evidence type="ECO:0000256" key="4">
    <source>
        <dbReference type="ARBA" id="ARBA00048391"/>
    </source>
</evidence>
<dbReference type="PROSITE" id="PS00092">
    <property type="entry name" value="N6_MTASE"/>
    <property type="match status" value="1"/>
</dbReference>
<dbReference type="PANTHER" id="PTHR18895">
    <property type="entry name" value="HEMK METHYLTRANSFERASE"/>
    <property type="match status" value="1"/>
</dbReference>
<comment type="caution">
    <text evidence="8">The sequence shown here is derived from an EMBL/GenBank/DDBJ whole genome shotgun (WGS) entry which is preliminary data.</text>
</comment>
<evidence type="ECO:0000256" key="2">
    <source>
        <dbReference type="ARBA" id="ARBA00022679"/>
    </source>
</evidence>
<keyword evidence="2 5" id="KW-0808">Transferase</keyword>
<dbReference type="GO" id="GO:0032259">
    <property type="term" value="P:methylation"/>
    <property type="evidence" value="ECO:0007669"/>
    <property type="project" value="UniProtKB-KW"/>
</dbReference>
<dbReference type="InterPro" id="IPR019874">
    <property type="entry name" value="RF_methyltr_PrmC"/>
</dbReference>
<feature type="binding site" evidence="5">
    <location>
        <position position="143"/>
    </location>
    <ligand>
        <name>S-adenosyl-L-methionine</name>
        <dbReference type="ChEBI" id="CHEBI:59789"/>
    </ligand>
</feature>
<evidence type="ECO:0000259" key="6">
    <source>
        <dbReference type="Pfam" id="PF05175"/>
    </source>
</evidence>
<dbReference type="CDD" id="cd02440">
    <property type="entry name" value="AdoMet_MTases"/>
    <property type="match status" value="1"/>
</dbReference>
<evidence type="ECO:0000313" key="8">
    <source>
        <dbReference type="EMBL" id="HCL03697.1"/>
    </source>
</evidence>
<dbReference type="Pfam" id="PF17827">
    <property type="entry name" value="PrmC_N"/>
    <property type="match status" value="1"/>
</dbReference>
<comment type="catalytic activity">
    <reaction evidence="4 5">
        <text>L-glutaminyl-[peptide chain release factor] + S-adenosyl-L-methionine = N(5)-methyl-L-glutaminyl-[peptide chain release factor] + S-adenosyl-L-homocysteine + H(+)</text>
        <dbReference type="Rhea" id="RHEA:42896"/>
        <dbReference type="Rhea" id="RHEA-COMP:10271"/>
        <dbReference type="Rhea" id="RHEA-COMP:10272"/>
        <dbReference type="ChEBI" id="CHEBI:15378"/>
        <dbReference type="ChEBI" id="CHEBI:30011"/>
        <dbReference type="ChEBI" id="CHEBI:57856"/>
        <dbReference type="ChEBI" id="CHEBI:59789"/>
        <dbReference type="ChEBI" id="CHEBI:61891"/>
        <dbReference type="EC" id="2.1.1.297"/>
    </reaction>
</comment>
<dbReference type="InterPro" id="IPR004556">
    <property type="entry name" value="HemK-like"/>
</dbReference>
<feature type="binding site" evidence="5">
    <location>
        <begin position="184"/>
        <end position="187"/>
    </location>
    <ligand>
        <name>substrate</name>
    </ligand>
</feature>
<dbReference type="Gene3D" id="3.40.50.150">
    <property type="entry name" value="Vaccinia Virus protein VP39"/>
    <property type="match status" value="1"/>
</dbReference>
<feature type="binding site" evidence="5">
    <location>
        <position position="184"/>
    </location>
    <ligand>
        <name>S-adenosyl-L-methionine</name>
        <dbReference type="ChEBI" id="CHEBI:59789"/>
    </ligand>
</feature>
<evidence type="ECO:0000256" key="3">
    <source>
        <dbReference type="ARBA" id="ARBA00022691"/>
    </source>
</evidence>
<name>A0A3D2XAD7_9FIRM</name>
<dbReference type="GO" id="GO:0003676">
    <property type="term" value="F:nucleic acid binding"/>
    <property type="evidence" value="ECO:0007669"/>
    <property type="project" value="InterPro"/>
</dbReference>
<comment type="function">
    <text evidence="5">Methylates the class 1 translation termination release factors RF1/PrfA and RF2/PrfB on the glutamine residue of the universally conserved GGQ motif.</text>
</comment>
<dbReference type="GO" id="GO:0102559">
    <property type="term" value="F:peptide chain release factor N(5)-glutamine methyltransferase activity"/>
    <property type="evidence" value="ECO:0007669"/>
    <property type="project" value="UniProtKB-EC"/>
</dbReference>
<protein>
    <recommendedName>
        <fullName evidence="5">Release factor glutamine methyltransferase</fullName>
        <shortName evidence="5">RF MTase</shortName>
        <ecNumber evidence="5">2.1.1.297</ecNumber>
    </recommendedName>
    <alternativeName>
        <fullName evidence="5">N5-glutamine methyltransferase PrmC</fullName>
    </alternativeName>
    <alternativeName>
        <fullName evidence="5">Protein-(glutamine-N5) MTase PrmC</fullName>
    </alternativeName>
    <alternativeName>
        <fullName evidence="5">Protein-glutamine N-methyltransferase PrmC</fullName>
    </alternativeName>
</protein>
<feature type="domain" description="Methyltransferase small" evidence="6">
    <location>
        <begin position="103"/>
        <end position="191"/>
    </location>
</feature>
<dbReference type="InterPro" id="IPR007848">
    <property type="entry name" value="Small_mtfrase_dom"/>
</dbReference>
<dbReference type="InterPro" id="IPR029063">
    <property type="entry name" value="SAM-dependent_MTases_sf"/>
</dbReference>
<dbReference type="SUPFAM" id="SSF53335">
    <property type="entry name" value="S-adenosyl-L-methionine-dependent methyltransferases"/>
    <property type="match status" value="1"/>
</dbReference>
<evidence type="ECO:0000256" key="1">
    <source>
        <dbReference type="ARBA" id="ARBA00022603"/>
    </source>
</evidence>
<feature type="domain" description="Release factor glutamine methyltransferase N-terminal" evidence="7">
    <location>
        <begin position="9"/>
        <end position="78"/>
    </location>
</feature>
<reference evidence="8 9" key="1">
    <citation type="journal article" date="2018" name="Nat. Biotechnol.">
        <title>A standardized bacterial taxonomy based on genome phylogeny substantially revises the tree of life.</title>
        <authorList>
            <person name="Parks D.H."/>
            <person name="Chuvochina M."/>
            <person name="Waite D.W."/>
            <person name="Rinke C."/>
            <person name="Skarshewski A."/>
            <person name="Chaumeil P.A."/>
            <person name="Hugenholtz P."/>
        </authorList>
    </citation>
    <scope>NUCLEOTIDE SEQUENCE [LARGE SCALE GENOMIC DNA]</scope>
    <source>
        <strain evidence="8">UBA11728</strain>
    </source>
</reference>
<dbReference type="PANTHER" id="PTHR18895:SF74">
    <property type="entry name" value="MTRF1L RELEASE FACTOR GLUTAMINE METHYLTRANSFERASE"/>
    <property type="match status" value="1"/>
</dbReference>
<evidence type="ECO:0000256" key="5">
    <source>
        <dbReference type="HAMAP-Rule" id="MF_02126"/>
    </source>
</evidence>
<dbReference type="Pfam" id="PF05175">
    <property type="entry name" value="MTS"/>
    <property type="match status" value="1"/>
</dbReference>
<dbReference type="EC" id="2.1.1.297" evidence="5"/>
<proteinExistence type="inferred from homology"/>
<gene>
    <name evidence="5 8" type="primary">prmC</name>
    <name evidence="8" type="ORF">DHW61_15050</name>
</gene>
<evidence type="ECO:0000313" key="9">
    <source>
        <dbReference type="Proteomes" id="UP000262969"/>
    </source>
</evidence>
<keyword evidence="1 5" id="KW-0489">Methyltransferase</keyword>
<dbReference type="AlphaFoldDB" id="A0A3D2XAD7"/>